<dbReference type="PANTHER" id="PTHR43586:SF8">
    <property type="entry name" value="CYSTEINE DESULFURASE 1, CHLOROPLASTIC"/>
    <property type="match status" value="1"/>
</dbReference>
<evidence type="ECO:0000256" key="5">
    <source>
        <dbReference type="ARBA" id="ARBA00022898"/>
    </source>
</evidence>
<dbReference type="PANTHER" id="PTHR43586">
    <property type="entry name" value="CYSTEINE DESULFURASE"/>
    <property type="match status" value="1"/>
</dbReference>
<comment type="caution">
    <text evidence="10">The sequence shown here is derived from an EMBL/GenBank/DDBJ whole genome shotgun (WGS) entry which is preliminary data.</text>
</comment>
<dbReference type="GO" id="GO:0031071">
    <property type="term" value="F:cysteine desulfurase activity"/>
    <property type="evidence" value="ECO:0007669"/>
    <property type="project" value="UniProtKB-UniRule"/>
</dbReference>
<dbReference type="PIRSF" id="PIRSF005572">
    <property type="entry name" value="NifS"/>
    <property type="match status" value="1"/>
</dbReference>
<comment type="function">
    <text evidence="2 8">Catalyzes the removal of elemental sulfur and selenium atoms from L-cysteine, L-cystine, L-selenocysteine, and L-selenocystine to produce L-alanine.</text>
</comment>
<keyword evidence="11" id="KW-1185">Reference proteome</keyword>
<evidence type="ECO:0000256" key="4">
    <source>
        <dbReference type="ARBA" id="ARBA00022679"/>
    </source>
</evidence>
<dbReference type="InterPro" id="IPR015422">
    <property type="entry name" value="PyrdxlP-dep_Trfase_small"/>
</dbReference>
<evidence type="ECO:0000259" key="9">
    <source>
        <dbReference type="Pfam" id="PF00266"/>
    </source>
</evidence>
<dbReference type="Gene3D" id="3.90.1150.10">
    <property type="entry name" value="Aspartate Aminotransferase, domain 1"/>
    <property type="match status" value="1"/>
</dbReference>
<dbReference type="EMBL" id="QLLO01000001">
    <property type="protein sequence ID" value="RAJ18042.1"/>
    <property type="molecule type" value="Genomic_DNA"/>
</dbReference>
<dbReference type="Proteomes" id="UP000248703">
    <property type="component" value="Unassembled WGS sequence"/>
</dbReference>
<evidence type="ECO:0000256" key="8">
    <source>
        <dbReference type="RuleBase" id="RU004506"/>
    </source>
</evidence>
<protein>
    <recommendedName>
        <fullName evidence="8">Cysteine desulfurase</fullName>
        <ecNumber evidence="8">2.8.1.7</ecNumber>
    </recommendedName>
</protein>
<dbReference type="PROSITE" id="PS00595">
    <property type="entry name" value="AA_TRANSFER_CLASS_5"/>
    <property type="match status" value="1"/>
</dbReference>
<dbReference type="AlphaFoldDB" id="A0A327RQ03"/>
<evidence type="ECO:0000256" key="2">
    <source>
        <dbReference type="ARBA" id="ARBA00002824"/>
    </source>
</evidence>
<dbReference type="Pfam" id="PF00266">
    <property type="entry name" value="Aminotran_5"/>
    <property type="match status" value="1"/>
</dbReference>
<organism evidence="10 11">
    <name type="scientific">Olleya aquimaris</name>
    <dbReference type="NCBI Taxonomy" id="639310"/>
    <lineage>
        <taxon>Bacteria</taxon>
        <taxon>Pseudomonadati</taxon>
        <taxon>Bacteroidota</taxon>
        <taxon>Flavobacteriia</taxon>
        <taxon>Flavobacteriales</taxon>
        <taxon>Flavobacteriaceae</taxon>
    </lineage>
</organism>
<dbReference type="GO" id="GO:0016829">
    <property type="term" value="F:lyase activity"/>
    <property type="evidence" value="ECO:0007669"/>
    <property type="project" value="UniProtKB-KW"/>
</dbReference>
<dbReference type="InterPro" id="IPR020578">
    <property type="entry name" value="Aminotrans_V_PyrdxlP_BS"/>
</dbReference>
<gene>
    <name evidence="10" type="ORF">LY08_00315</name>
</gene>
<evidence type="ECO:0000313" key="11">
    <source>
        <dbReference type="Proteomes" id="UP000248703"/>
    </source>
</evidence>
<proteinExistence type="inferred from homology"/>
<name>A0A327RQ03_9FLAO</name>
<accession>A0A327RQ03</accession>
<dbReference type="SUPFAM" id="SSF53383">
    <property type="entry name" value="PLP-dependent transferases"/>
    <property type="match status" value="1"/>
</dbReference>
<evidence type="ECO:0000256" key="7">
    <source>
        <dbReference type="RuleBase" id="RU004504"/>
    </source>
</evidence>
<dbReference type="Gene3D" id="3.40.640.10">
    <property type="entry name" value="Type I PLP-dependent aspartate aminotransferase-like (Major domain)"/>
    <property type="match status" value="1"/>
</dbReference>
<keyword evidence="4 8" id="KW-0808">Transferase</keyword>
<dbReference type="InterPro" id="IPR000192">
    <property type="entry name" value="Aminotrans_V_dom"/>
</dbReference>
<reference evidence="10 11" key="1">
    <citation type="submission" date="2018-06" db="EMBL/GenBank/DDBJ databases">
        <title>Genomic Encyclopedia of Archaeal and Bacterial Type Strains, Phase II (KMG-II): from individual species to whole genera.</title>
        <authorList>
            <person name="Goeker M."/>
        </authorList>
    </citation>
    <scope>NUCLEOTIDE SEQUENCE [LARGE SCALE GENOMIC DNA]</scope>
    <source>
        <strain evidence="10 11">DSM 24464</strain>
    </source>
</reference>
<keyword evidence="5 8" id="KW-0663">Pyridoxal phosphate</keyword>
<comment type="cofactor">
    <cofactor evidence="1 7">
        <name>pyridoxal 5'-phosphate</name>
        <dbReference type="ChEBI" id="CHEBI:597326"/>
    </cofactor>
</comment>
<dbReference type="InterPro" id="IPR010970">
    <property type="entry name" value="Cys_dSase_SufS"/>
</dbReference>
<dbReference type="InterPro" id="IPR015421">
    <property type="entry name" value="PyrdxlP-dep_Trfase_major"/>
</dbReference>
<dbReference type="CDD" id="cd06453">
    <property type="entry name" value="SufS_like"/>
    <property type="match status" value="1"/>
</dbReference>
<dbReference type="RefSeq" id="WP_111658678.1">
    <property type="nucleotide sequence ID" value="NZ_QLLO01000001.1"/>
</dbReference>
<comment type="catalytic activity">
    <reaction evidence="6 8">
        <text>(sulfur carrier)-H + L-cysteine = (sulfur carrier)-SH + L-alanine</text>
        <dbReference type="Rhea" id="RHEA:43892"/>
        <dbReference type="Rhea" id="RHEA-COMP:14737"/>
        <dbReference type="Rhea" id="RHEA-COMP:14739"/>
        <dbReference type="ChEBI" id="CHEBI:29917"/>
        <dbReference type="ChEBI" id="CHEBI:35235"/>
        <dbReference type="ChEBI" id="CHEBI:57972"/>
        <dbReference type="ChEBI" id="CHEBI:64428"/>
        <dbReference type="EC" id="2.8.1.7"/>
    </reaction>
</comment>
<dbReference type="GO" id="GO:0030170">
    <property type="term" value="F:pyridoxal phosphate binding"/>
    <property type="evidence" value="ECO:0007669"/>
    <property type="project" value="UniProtKB-UniRule"/>
</dbReference>
<keyword evidence="10" id="KW-0456">Lyase</keyword>
<dbReference type="EC" id="2.8.1.7" evidence="8"/>
<evidence type="ECO:0000313" key="10">
    <source>
        <dbReference type="EMBL" id="RAJ18042.1"/>
    </source>
</evidence>
<comment type="similarity">
    <text evidence="3 8">Belongs to the class-V pyridoxal-phosphate-dependent aminotransferase family. Csd subfamily.</text>
</comment>
<dbReference type="InterPro" id="IPR015424">
    <property type="entry name" value="PyrdxlP-dep_Trfase"/>
</dbReference>
<evidence type="ECO:0000256" key="1">
    <source>
        <dbReference type="ARBA" id="ARBA00001933"/>
    </source>
</evidence>
<dbReference type="NCBIfam" id="TIGR01979">
    <property type="entry name" value="sufS"/>
    <property type="match status" value="1"/>
</dbReference>
<dbReference type="OrthoDB" id="9804366at2"/>
<dbReference type="GO" id="GO:0006534">
    <property type="term" value="P:cysteine metabolic process"/>
    <property type="evidence" value="ECO:0007669"/>
    <property type="project" value="UniProtKB-UniRule"/>
</dbReference>
<dbReference type="InterPro" id="IPR016454">
    <property type="entry name" value="Cysteine_dSase"/>
</dbReference>
<sequence length="404" mass="44528">MFDVNKIRKDFPILSRQVNGKPLVYFDNAATSQTPQQVIDVIVDYYSNYNANIHRGVHTLSQEATDKYEAARLTIQQHFNAKHAYEIILTSGTTHSINLVANGFATLLQKGDELIVSALEHHSNIVPWQMLCEKTGAILKVIPMTLEGELDMNVYTKLLSEKTKLVFVNHISNALGTINPIATIIKQAHQVGAAVLIDGAQACPHIKPDIQALDVDFYVTSAHKICGPTGVGMLYGKEEWLNKMQPYQGGGEMIDQVSFEKTTYAGLPHKFEAGTPNICGGIAFGAAIDYMNAIGFDQIATYEHELLEYGTKKLLEIEGLKIYGTSKNKTSVISFNVDGIHPYDVGTLLDKMGIAVRTGHHCAQPIMDFYNIPGTIRASFAFYNTKAEIDALVEGVKKAKMMLS</sequence>
<evidence type="ECO:0000256" key="3">
    <source>
        <dbReference type="ARBA" id="ARBA00010447"/>
    </source>
</evidence>
<feature type="domain" description="Aminotransferase class V" evidence="9">
    <location>
        <begin position="24"/>
        <end position="392"/>
    </location>
</feature>
<evidence type="ECO:0000256" key="6">
    <source>
        <dbReference type="ARBA" id="ARBA00050776"/>
    </source>
</evidence>